<feature type="compositionally biased region" description="Basic and acidic residues" evidence="1">
    <location>
        <begin position="238"/>
        <end position="257"/>
    </location>
</feature>
<keyword evidence="4" id="KW-1185">Reference proteome</keyword>
<dbReference type="Proteomes" id="UP000620104">
    <property type="component" value="Unassembled WGS sequence"/>
</dbReference>
<evidence type="ECO:0000256" key="1">
    <source>
        <dbReference type="SAM" id="MobiDB-lite"/>
    </source>
</evidence>
<dbReference type="GO" id="GO:0070072">
    <property type="term" value="P:vacuolar proton-transporting V-type ATPase complex assembly"/>
    <property type="evidence" value="ECO:0007669"/>
    <property type="project" value="InterPro"/>
</dbReference>
<evidence type="ECO:0008006" key="5">
    <source>
        <dbReference type="Google" id="ProtNLM"/>
    </source>
</evidence>
<keyword evidence="2" id="KW-1133">Transmembrane helix</keyword>
<protein>
    <recommendedName>
        <fullName evidence="5">Endoplasmic reticulum-based factor for assembly of V-ATPase-domain-containing protein</fullName>
    </recommendedName>
</protein>
<keyword evidence="2" id="KW-0812">Transmembrane</keyword>
<feature type="transmembrane region" description="Helical" evidence="2">
    <location>
        <begin position="156"/>
        <end position="174"/>
    </location>
</feature>
<reference evidence="3" key="1">
    <citation type="submission" date="2020-07" db="EMBL/GenBank/DDBJ databases">
        <title>Draft Genome Sequence of a Deep-Sea Yeast, Naganishia (Cryptococcus) liquefaciens strain N6.</title>
        <authorList>
            <person name="Han Y.W."/>
            <person name="Kajitani R."/>
            <person name="Morimoto H."/>
            <person name="Parhat M."/>
            <person name="Tsubouchi H."/>
            <person name="Bakenova O."/>
            <person name="Ogata M."/>
            <person name="Argunhan B."/>
            <person name="Aoki R."/>
            <person name="Kajiwara S."/>
            <person name="Itoh T."/>
            <person name="Iwasaki H."/>
        </authorList>
    </citation>
    <scope>NUCLEOTIDE SEQUENCE</scope>
    <source>
        <strain evidence="3">N6</strain>
    </source>
</reference>
<dbReference type="AlphaFoldDB" id="A0A8H3TT43"/>
<sequence>MSDATLISITPDLEESLKLLQSDRFQLSDEVRRRISESLSEYAKLQSEIAMEASESGHNTTQKGNVYIPYSTLLEIRRWSRLPKSSRALARAQIDANRYSMIALCAGTRAFTSSAQERLFKTDPTAASAFLPSTFHSKPKSIAGEYRSIRKEISTVLNVLFSIGGVGGAVYVVAHTSAGMSQESAILLAFFAAAVTAFAEIWLWVAYSRRSARRAKEGEALRLAEMRQAGPSEVESEVPDKPELKEISADPLDEKSQGEIPNHMIPSKTTEKREIRLRRRPLGEAL</sequence>
<evidence type="ECO:0000313" key="4">
    <source>
        <dbReference type="Proteomes" id="UP000620104"/>
    </source>
</evidence>
<dbReference type="InterPro" id="IPR021013">
    <property type="entry name" value="ATPase_Vma12"/>
</dbReference>
<proteinExistence type="predicted"/>
<comment type="caution">
    <text evidence="3">The sequence shown here is derived from an EMBL/GenBank/DDBJ whole genome shotgun (WGS) entry which is preliminary data.</text>
</comment>
<accession>A0A8H3TT43</accession>
<name>A0A8H3TT43_9TREE</name>
<dbReference type="Pfam" id="PF11712">
    <property type="entry name" value="Vma12"/>
    <property type="match status" value="1"/>
</dbReference>
<feature type="transmembrane region" description="Helical" evidence="2">
    <location>
        <begin position="186"/>
        <end position="207"/>
    </location>
</feature>
<gene>
    <name evidence="3" type="ORF">NliqN6_2805</name>
</gene>
<evidence type="ECO:0000313" key="3">
    <source>
        <dbReference type="EMBL" id="GHJ86403.1"/>
    </source>
</evidence>
<organism evidence="3 4">
    <name type="scientific">Naganishia liquefaciens</name>
    <dbReference type="NCBI Taxonomy" id="104408"/>
    <lineage>
        <taxon>Eukaryota</taxon>
        <taxon>Fungi</taxon>
        <taxon>Dikarya</taxon>
        <taxon>Basidiomycota</taxon>
        <taxon>Agaricomycotina</taxon>
        <taxon>Tremellomycetes</taxon>
        <taxon>Filobasidiales</taxon>
        <taxon>Filobasidiaceae</taxon>
        <taxon>Naganishia</taxon>
    </lineage>
</organism>
<keyword evidence="2" id="KW-0472">Membrane</keyword>
<evidence type="ECO:0000256" key="2">
    <source>
        <dbReference type="SAM" id="Phobius"/>
    </source>
</evidence>
<dbReference type="EMBL" id="BLZA01000018">
    <property type="protein sequence ID" value="GHJ86403.1"/>
    <property type="molecule type" value="Genomic_DNA"/>
</dbReference>
<dbReference type="OrthoDB" id="3193718at2759"/>
<feature type="region of interest" description="Disordered" evidence="1">
    <location>
        <begin position="226"/>
        <end position="286"/>
    </location>
</feature>